<proteinExistence type="predicted"/>
<protein>
    <submittedName>
        <fullName evidence="2">DUF898 family protein</fullName>
    </submittedName>
</protein>
<keyword evidence="3" id="KW-1185">Reference proteome</keyword>
<feature type="transmembrane region" description="Helical" evidence="1">
    <location>
        <begin position="177"/>
        <end position="196"/>
    </location>
</feature>
<comment type="caution">
    <text evidence="2">The sequence shown here is derived from an EMBL/GenBank/DDBJ whole genome shotgun (WGS) entry which is preliminary data.</text>
</comment>
<dbReference type="Pfam" id="PF05987">
    <property type="entry name" value="DUF898"/>
    <property type="match status" value="1"/>
</dbReference>
<feature type="transmembrane region" description="Helical" evidence="1">
    <location>
        <begin position="142"/>
        <end position="165"/>
    </location>
</feature>
<name>A0ABV0HNA2_9ENTR</name>
<dbReference type="InterPro" id="IPR010295">
    <property type="entry name" value="DUF898"/>
</dbReference>
<keyword evidence="1" id="KW-1133">Transmembrane helix</keyword>
<keyword evidence="1" id="KW-0812">Transmembrane</keyword>
<organism evidence="2 3">
    <name type="scientific">Pseudocitrobacter cyperus</name>
    <dbReference type="NCBI Taxonomy" id="3112843"/>
    <lineage>
        <taxon>Bacteria</taxon>
        <taxon>Pseudomonadati</taxon>
        <taxon>Pseudomonadota</taxon>
        <taxon>Gammaproteobacteria</taxon>
        <taxon>Enterobacterales</taxon>
        <taxon>Enterobacteriaceae</taxon>
        <taxon>Pseudocitrobacter</taxon>
    </lineage>
</organism>
<sequence length="396" mass="44367">MNDIVNGKHAERHKFVFTGKGWQFFIISLVNVLLVCITLGIYLPWAVVKCRRYVYSHMSLNGQVFSYKATGGAILASFLLVIVVYALSFYFISREQFVIGSIILGMLILSIPFMIVKSLQYQAMMTSLNGINFSFECSMLKAWLYLFALPFIIEVILGVVLYFVFSVTGFLGVIPRLILLGLVMILGLGVVNGVVYGKWMTLMGNGGHFGIHRFSIQISIKQCIKGCVLALSTLLPFIVVIGYLISPVFMQLLQMSIMGGEPDTITSAIIMENYSRIMTGYALYFIAILVVVSYMYSTLRNLFLNHLTLANETLHFHSSITGSGMFLRMLMVMVVSSITLGLAYPWLKMYLVGWMARNTYVIGDLDALELVNGETPQNGGFLMWISRGIMPYVPFI</sequence>
<feature type="transmembrane region" description="Helical" evidence="1">
    <location>
        <begin position="223"/>
        <end position="245"/>
    </location>
</feature>
<dbReference type="Proteomes" id="UP001444146">
    <property type="component" value="Unassembled WGS sequence"/>
</dbReference>
<accession>A0ABV0HNA2</accession>
<dbReference type="RefSeq" id="WP_347796182.1">
    <property type="nucleotide sequence ID" value="NZ_JAYMYY010000007.1"/>
</dbReference>
<evidence type="ECO:0000313" key="2">
    <source>
        <dbReference type="EMBL" id="MEO3991916.1"/>
    </source>
</evidence>
<gene>
    <name evidence="2" type="ORF">VSR74_19125</name>
</gene>
<keyword evidence="1" id="KW-0472">Membrane</keyword>
<reference evidence="2 3" key="1">
    <citation type="submission" date="2024-01" db="EMBL/GenBank/DDBJ databases">
        <title>Pseudocitrobacter sp. Endophytic strain Cyp-38L.</title>
        <authorList>
            <person name="Amer M.A."/>
            <person name="Hamed S.M."/>
        </authorList>
    </citation>
    <scope>NUCLEOTIDE SEQUENCE [LARGE SCALE GENOMIC DNA]</scope>
    <source>
        <strain evidence="2 3">Cyp38S</strain>
    </source>
</reference>
<evidence type="ECO:0000256" key="1">
    <source>
        <dbReference type="SAM" id="Phobius"/>
    </source>
</evidence>
<feature type="transmembrane region" description="Helical" evidence="1">
    <location>
        <begin position="281"/>
        <end position="304"/>
    </location>
</feature>
<dbReference type="EMBL" id="JAYMYY010000007">
    <property type="protein sequence ID" value="MEO3991916.1"/>
    <property type="molecule type" value="Genomic_DNA"/>
</dbReference>
<evidence type="ECO:0000313" key="3">
    <source>
        <dbReference type="Proteomes" id="UP001444146"/>
    </source>
</evidence>
<feature type="transmembrane region" description="Helical" evidence="1">
    <location>
        <begin position="69"/>
        <end position="91"/>
    </location>
</feature>
<feature type="transmembrane region" description="Helical" evidence="1">
    <location>
        <begin position="325"/>
        <end position="347"/>
    </location>
</feature>
<feature type="transmembrane region" description="Helical" evidence="1">
    <location>
        <begin position="22"/>
        <end position="48"/>
    </location>
</feature>
<feature type="transmembrane region" description="Helical" evidence="1">
    <location>
        <begin position="97"/>
        <end position="116"/>
    </location>
</feature>